<dbReference type="AlphaFoldDB" id="A0AAN9FT20"/>
<dbReference type="EMBL" id="JAYWIO010000002">
    <property type="protein sequence ID" value="KAK7282087.1"/>
    <property type="molecule type" value="Genomic_DNA"/>
</dbReference>
<name>A0AAN9FT20_CROPI</name>
<reference evidence="2 3" key="1">
    <citation type="submission" date="2024-01" db="EMBL/GenBank/DDBJ databases">
        <title>The genomes of 5 underutilized Papilionoideae crops provide insights into root nodulation and disease resistanc.</title>
        <authorList>
            <person name="Yuan L."/>
        </authorList>
    </citation>
    <scope>NUCLEOTIDE SEQUENCE [LARGE SCALE GENOMIC DNA]</scope>
    <source>
        <strain evidence="2">ZHUSHIDOU_FW_LH</strain>
        <tissue evidence="2">Leaf</tissue>
    </source>
</reference>
<feature type="region of interest" description="Disordered" evidence="1">
    <location>
        <begin position="131"/>
        <end position="164"/>
    </location>
</feature>
<evidence type="ECO:0000256" key="1">
    <source>
        <dbReference type="SAM" id="MobiDB-lite"/>
    </source>
</evidence>
<protein>
    <submittedName>
        <fullName evidence="2">Uncharacterized protein</fullName>
    </submittedName>
</protein>
<evidence type="ECO:0000313" key="2">
    <source>
        <dbReference type="EMBL" id="KAK7282087.1"/>
    </source>
</evidence>
<gene>
    <name evidence="2" type="ORF">RIF29_10621</name>
</gene>
<proteinExistence type="predicted"/>
<keyword evidence="3" id="KW-1185">Reference proteome</keyword>
<evidence type="ECO:0000313" key="3">
    <source>
        <dbReference type="Proteomes" id="UP001372338"/>
    </source>
</evidence>
<sequence>MEEPFVDFLSFIGERNKNCEEMVADSSGSVMAVSKEDEVEVVSDSENSLIPGFDFGEDSIQEDDLENDYNDEQIWKTNLENMHAVNNAAQTLHCPNREVGEGQKTGFILLKQACDEENVAVSIFDENKRALGNPPNSAISTPKGGAGPKLAKAQRSASSFKGRKFKPIASMGMKPFHSLLKQR</sequence>
<accession>A0AAN9FT20</accession>
<organism evidence="2 3">
    <name type="scientific">Crotalaria pallida</name>
    <name type="common">Smooth rattlebox</name>
    <name type="synonym">Crotalaria striata</name>
    <dbReference type="NCBI Taxonomy" id="3830"/>
    <lineage>
        <taxon>Eukaryota</taxon>
        <taxon>Viridiplantae</taxon>
        <taxon>Streptophyta</taxon>
        <taxon>Embryophyta</taxon>
        <taxon>Tracheophyta</taxon>
        <taxon>Spermatophyta</taxon>
        <taxon>Magnoliopsida</taxon>
        <taxon>eudicotyledons</taxon>
        <taxon>Gunneridae</taxon>
        <taxon>Pentapetalae</taxon>
        <taxon>rosids</taxon>
        <taxon>fabids</taxon>
        <taxon>Fabales</taxon>
        <taxon>Fabaceae</taxon>
        <taxon>Papilionoideae</taxon>
        <taxon>50 kb inversion clade</taxon>
        <taxon>genistoids sensu lato</taxon>
        <taxon>core genistoids</taxon>
        <taxon>Crotalarieae</taxon>
        <taxon>Crotalaria</taxon>
    </lineage>
</organism>
<comment type="caution">
    <text evidence="2">The sequence shown here is derived from an EMBL/GenBank/DDBJ whole genome shotgun (WGS) entry which is preliminary data.</text>
</comment>
<dbReference type="Proteomes" id="UP001372338">
    <property type="component" value="Unassembled WGS sequence"/>
</dbReference>